<sequence length="312" mass="35554">MIISASRRTDIPAFYSEWLLNRLQEGYALIPNPRNPLYFSRVRLNPEIVDCLVFWTKNPAPMIPKLSQITAMGYPFYFQFTLNPYGANIEQNLPDKKTRIQTFQTLSRILGPERVVWRYDPVILTKQMDVAYHIQAFEKMALALEGFTHRCIFSFLDFYPKIRGELQALGGIEMQETDMRSVAAGFAQIAGGHKIRLFTCCETVDLNAYGIAPGACIDASLIEEILDCSIYYNKDINQRAACRCMESVEIGTYDGCAHGCQYCYAISSERAVRNNMENHDPQAPVLFGNLPEKAIIHEKKMISVKDGQMRLF</sequence>
<dbReference type="EMBL" id="CP048649">
    <property type="protein sequence ID" value="QIB69312.1"/>
    <property type="molecule type" value="Genomic_DNA"/>
</dbReference>
<dbReference type="AlphaFoldDB" id="A0A858BV89"/>
<gene>
    <name evidence="1" type="ORF">Ami103574_08240</name>
</gene>
<dbReference type="RefSeq" id="WP_163066466.1">
    <property type="nucleotide sequence ID" value="NZ_CP048649.1"/>
</dbReference>
<keyword evidence="2" id="KW-1185">Reference proteome</keyword>
<dbReference type="InterPro" id="IPR014998">
    <property type="entry name" value="DUF1848"/>
</dbReference>
<protein>
    <submittedName>
        <fullName evidence="1">DUF1848 domain-containing protein</fullName>
    </submittedName>
</protein>
<dbReference type="Pfam" id="PF08902">
    <property type="entry name" value="DUF1848"/>
    <property type="match status" value="1"/>
</dbReference>
<dbReference type="Proteomes" id="UP000466848">
    <property type="component" value="Chromosome"/>
</dbReference>
<evidence type="ECO:0000313" key="1">
    <source>
        <dbReference type="EMBL" id="QIB69312.1"/>
    </source>
</evidence>
<dbReference type="KEGG" id="abut:Ami103574_08240"/>
<reference evidence="1 2" key="1">
    <citation type="submission" date="2020-02" db="EMBL/GenBank/DDBJ databases">
        <authorList>
            <person name="Kim Y.B."/>
            <person name="Roh S.W."/>
        </authorList>
    </citation>
    <scope>NUCLEOTIDE SEQUENCE [LARGE SCALE GENOMIC DNA]</scope>
    <source>
        <strain evidence="1 2">DSM 103574</strain>
    </source>
</reference>
<organism evidence="1 2">
    <name type="scientific">Aminipila butyrica</name>
    <dbReference type="NCBI Taxonomy" id="433296"/>
    <lineage>
        <taxon>Bacteria</taxon>
        <taxon>Bacillati</taxon>
        <taxon>Bacillota</taxon>
        <taxon>Clostridia</taxon>
        <taxon>Peptostreptococcales</taxon>
        <taxon>Anaerovoracaceae</taxon>
        <taxon>Aminipila</taxon>
    </lineage>
</organism>
<name>A0A858BV89_9FIRM</name>
<accession>A0A858BV89</accession>
<evidence type="ECO:0000313" key="2">
    <source>
        <dbReference type="Proteomes" id="UP000466848"/>
    </source>
</evidence>
<proteinExistence type="predicted"/>